<dbReference type="InterPro" id="IPR000515">
    <property type="entry name" value="MetI-like"/>
</dbReference>
<feature type="transmembrane region" description="Helical" evidence="7">
    <location>
        <begin position="295"/>
        <end position="317"/>
    </location>
</feature>
<evidence type="ECO:0000256" key="7">
    <source>
        <dbReference type="RuleBase" id="RU363032"/>
    </source>
</evidence>
<dbReference type="CDD" id="cd06261">
    <property type="entry name" value="TM_PBP2"/>
    <property type="match status" value="1"/>
</dbReference>
<evidence type="ECO:0000256" key="5">
    <source>
        <dbReference type="ARBA" id="ARBA00022989"/>
    </source>
</evidence>
<dbReference type="STRING" id="1184251.TCELL_1400"/>
<keyword evidence="3" id="KW-1003">Cell membrane</keyword>
<dbReference type="SUPFAM" id="SSF161098">
    <property type="entry name" value="MetI-like"/>
    <property type="match status" value="1"/>
</dbReference>
<reference evidence="9 10" key="1">
    <citation type="journal article" date="2012" name="J. Bacteriol.">
        <title>Complete genome sequence of the hyperthermophilic cellulolytic Crenarchaeon 'Thermogladius cellulolyticus' 1633.</title>
        <authorList>
            <person name="Mardanov A.V."/>
            <person name="Kochetkova T.V."/>
            <person name="Beletsky A.V."/>
            <person name="Bonch-Osmolovskaya E.A."/>
            <person name="Ravin N.V."/>
            <person name="Skryabin K.G."/>
        </authorList>
    </citation>
    <scope>NUCLEOTIDE SEQUENCE [LARGE SCALE GENOMIC DNA]</scope>
    <source>
        <strain evidence="10">DSM 22663 / VKM B-2946 / 1633</strain>
    </source>
</reference>
<gene>
    <name evidence="9" type="ordered locus">TCELL_1400</name>
</gene>
<evidence type="ECO:0000256" key="2">
    <source>
        <dbReference type="ARBA" id="ARBA00022448"/>
    </source>
</evidence>
<dbReference type="InterPro" id="IPR035906">
    <property type="entry name" value="MetI-like_sf"/>
</dbReference>
<comment type="subcellular location">
    <subcellularLocation>
        <location evidence="1 7">Cell membrane</location>
        <topology evidence="1 7">Multi-pass membrane protein</topology>
    </subcellularLocation>
</comment>
<evidence type="ECO:0000313" key="9">
    <source>
        <dbReference type="EMBL" id="AFK51822.1"/>
    </source>
</evidence>
<keyword evidence="10" id="KW-1185">Reference proteome</keyword>
<dbReference type="InParanoid" id="I3TGD4"/>
<feature type="transmembrane region" description="Helical" evidence="7">
    <location>
        <begin position="12"/>
        <end position="33"/>
    </location>
</feature>
<dbReference type="Gene3D" id="1.10.3720.10">
    <property type="entry name" value="MetI-like"/>
    <property type="match status" value="1"/>
</dbReference>
<dbReference type="Pfam" id="PF00528">
    <property type="entry name" value="BPD_transp_1"/>
    <property type="match status" value="1"/>
</dbReference>
<feature type="transmembrane region" description="Helical" evidence="7">
    <location>
        <begin position="145"/>
        <end position="166"/>
    </location>
</feature>
<feature type="domain" description="ABC transmembrane type-1" evidence="8">
    <location>
        <begin position="141"/>
        <end position="360"/>
    </location>
</feature>
<feature type="transmembrane region" description="Helical" evidence="7">
    <location>
        <begin position="178"/>
        <end position="203"/>
    </location>
</feature>
<comment type="similarity">
    <text evidence="7">Belongs to the binding-protein-dependent transport system permease family.</text>
</comment>
<keyword evidence="5 7" id="KW-1133">Transmembrane helix</keyword>
<organism evidence="9 10">
    <name type="scientific">Thermogladius calderae (strain DSM 22663 / VKM B-2946 / 1633)</name>
    <dbReference type="NCBI Taxonomy" id="1184251"/>
    <lineage>
        <taxon>Archaea</taxon>
        <taxon>Thermoproteota</taxon>
        <taxon>Thermoprotei</taxon>
        <taxon>Desulfurococcales</taxon>
        <taxon>Desulfurococcaceae</taxon>
        <taxon>Thermogladius</taxon>
    </lineage>
</organism>
<protein>
    <submittedName>
        <fullName evidence="9">Binding-protein-dependent transporter inner membrane component</fullName>
    </submittedName>
</protein>
<evidence type="ECO:0000256" key="3">
    <source>
        <dbReference type="ARBA" id="ARBA00022475"/>
    </source>
</evidence>
<evidence type="ECO:0000256" key="6">
    <source>
        <dbReference type="ARBA" id="ARBA00023136"/>
    </source>
</evidence>
<keyword evidence="2 7" id="KW-0813">Transport</keyword>
<accession>I3TGD4</accession>
<dbReference type="EMBL" id="CP003531">
    <property type="protein sequence ID" value="AFK51822.1"/>
    <property type="molecule type" value="Genomic_DNA"/>
</dbReference>
<evidence type="ECO:0000259" key="8">
    <source>
        <dbReference type="PROSITE" id="PS50928"/>
    </source>
</evidence>
<proteinExistence type="inferred from homology"/>
<dbReference type="GO" id="GO:0055085">
    <property type="term" value="P:transmembrane transport"/>
    <property type="evidence" value="ECO:0007669"/>
    <property type="project" value="InterPro"/>
</dbReference>
<dbReference type="PANTHER" id="PTHR30465">
    <property type="entry name" value="INNER MEMBRANE ABC TRANSPORTER"/>
    <property type="match status" value="1"/>
</dbReference>
<evidence type="ECO:0000313" key="10">
    <source>
        <dbReference type="Proteomes" id="UP000005270"/>
    </source>
</evidence>
<dbReference type="PROSITE" id="PS50928">
    <property type="entry name" value="ABC_TM1"/>
    <property type="match status" value="1"/>
</dbReference>
<evidence type="ECO:0000256" key="4">
    <source>
        <dbReference type="ARBA" id="ARBA00022692"/>
    </source>
</evidence>
<name>I3TGD4_THEC1</name>
<sequence>MRAMPGTGRVILRRAVLLTIAFILIVILTAAILEGTGFAQKIYEALVTQNVQSDVQVYARTHPGASPADIQNFKNQMTKYWMEYYGLIDANGNPVPPYIRMWKLVFNSLKFDFGYTNQEGITGLIGKLPPQPVITVIAGVLPRTILMATVAELVCALIALPLAPRIAYKHGSLWDRLIVSYAALFNAVPVWWLAMILLSVFGYTLRIFPTNYRALMTYINSFWSNPLVNTLYISWYATLPVITLVIAFLSTWLYSIRAMVLRIVREDFVMVAKAKGLPEKDIARKYIVRVMAPPIVTYVILALAGSLGGLIITESVFDWPGMGTLTYYAITTGDVNTVMGVFFILVLVYILARLLLEVLYIILDPRVRYR</sequence>
<dbReference type="PANTHER" id="PTHR30465:SF45">
    <property type="entry name" value="BINDING-PROTEIN-DEPENDENT TRANSPORT SYSTEMS INNER MEMBRANE COMPONENT"/>
    <property type="match status" value="1"/>
</dbReference>
<dbReference type="FunCoup" id="I3TGD4">
    <property type="interactions" value="19"/>
</dbReference>
<keyword evidence="4 7" id="KW-0812">Transmembrane</keyword>
<dbReference type="Proteomes" id="UP000005270">
    <property type="component" value="Chromosome"/>
</dbReference>
<dbReference type="KEGG" id="thg:TCELL_1400"/>
<evidence type="ECO:0000256" key="1">
    <source>
        <dbReference type="ARBA" id="ARBA00004651"/>
    </source>
</evidence>
<dbReference type="GO" id="GO:0005886">
    <property type="term" value="C:plasma membrane"/>
    <property type="evidence" value="ECO:0007669"/>
    <property type="project" value="UniProtKB-SubCell"/>
</dbReference>
<keyword evidence="6 7" id="KW-0472">Membrane</keyword>
<dbReference type="eggNOG" id="arCOG00751">
    <property type="taxonomic scope" value="Archaea"/>
</dbReference>
<feature type="transmembrane region" description="Helical" evidence="7">
    <location>
        <begin position="337"/>
        <end position="363"/>
    </location>
</feature>
<feature type="transmembrane region" description="Helical" evidence="7">
    <location>
        <begin position="233"/>
        <end position="255"/>
    </location>
</feature>
<dbReference type="HOGENOM" id="CLU_036879_1_0_2"/>
<dbReference type="AlphaFoldDB" id="I3TGD4"/>